<proteinExistence type="predicted"/>
<name>A0A5D3FFV2_9ACTN</name>
<dbReference type="Proteomes" id="UP000323505">
    <property type="component" value="Unassembled WGS sequence"/>
</dbReference>
<evidence type="ECO:0000313" key="1">
    <source>
        <dbReference type="EMBL" id="TYK47103.1"/>
    </source>
</evidence>
<sequence length="116" mass="12577">MIRQVKPLKLFETTSGKFSLLLDAGTTQVDETVVELGHEPNGYFWEGVAQFLVSTEAKTLDGRFSYDPEAGMFCAYGADRDALQELGELMSAVAADADRMRALVAAATAAGFEFDD</sequence>
<accession>A0A5D3FFV2</accession>
<reference evidence="1 2" key="1">
    <citation type="submission" date="2019-08" db="EMBL/GenBank/DDBJ databases">
        <title>Actinomadura sp. nov. CYP1-5 isolated from mountain soil.</title>
        <authorList>
            <person name="Songsumanus A."/>
            <person name="Kuncharoen N."/>
            <person name="Kudo T."/>
            <person name="Yuki M."/>
            <person name="Igarashi Y."/>
            <person name="Tanasupawat S."/>
        </authorList>
    </citation>
    <scope>NUCLEOTIDE SEQUENCE [LARGE SCALE GENOMIC DNA]</scope>
    <source>
        <strain evidence="1 2">CYP1-5</strain>
    </source>
</reference>
<organism evidence="1 2">
    <name type="scientific">Actinomadura decatromicini</name>
    <dbReference type="NCBI Taxonomy" id="2604572"/>
    <lineage>
        <taxon>Bacteria</taxon>
        <taxon>Bacillati</taxon>
        <taxon>Actinomycetota</taxon>
        <taxon>Actinomycetes</taxon>
        <taxon>Streptosporangiales</taxon>
        <taxon>Thermomonosporaceae</taxon>
        <taxon>Actinomadura</taxon>
    </lineage>
</organism>
<dbReference type="InterPro" id="IPR028956">
    <property type="entry name" value="Imm51"/>
</dbReference>
<dbReference type="RefSeq" id="WP_148763275.1">
    <property type="nucleotide sequence ID" value="NZ_VSRQ01000005.1"/>
</dbReference>
<evidence type="ECO:0008006" key="3">
    <source>
        <dbReference type="Google" id="ProtNLM"/>
    </source>
</evidence>
<evidence type="ECO:0000313" key="2">
    <source>
        <dbReference type="Proteomes" id="UP000323505"/>
    </source>
</evidence>
<protein>
    <recommendedName>
        <fullName evidence="3">Immunity protein 51</fullName>
    </recommendedName>
</protein>
<keyword evidence="2" id="KW-1185">Reference proteome</keyword>
<dbReference type="AlphaFoldDB" id="A0A5D3FFV2"/>
<dbReference type="EMBL" id="VSRQ01000005">
    <property type="protein sequence ID" value="TYK47103.1"/>
    <property type="molecule type" value="Genomic_DNA"/>
</dbReference>
<gene>
    <name evidence="1" type="ORF">FXF68_25185</name>
</gene>
<comment type="caution">
    <text evidence="1">The sequence shown here is derived from an EMBL/GenBank/DDBJ whole genome shotgun (WGS) entry which is preliminary data.</text>
</comment>
<dbReference type="Pfam" id="PF15595">
    <property type="entry name" value="Imm51"/>
    <property type="match status" value="1"/>
</dbReference>